<dbReference type="InterPro" id="IPR001670">
    <property type="entry name" value="ADH_Fe/GldA"/>
</dbReference>
<dbReference type="Gene3D" id="3.40.50.1970">
    <property type="match status" value="1"/>
</dbReference>
<dbReference type="EC" id="1.1.1.1" evidence="5"/>
<feature type="domain" description="Fe-containing alcohol dehydrogenase-like C-terminal" evidence="4">
    <location>
        <begin position="167"/>
        <end position="346"/>
    </location>
</feature>
<evidence type="ECO:0000313" key="5">
    <source>
        <dbReference type="EMBL" id="EOZ93656.1"/>
    </source>
</evidence>
<dbReference type="GO" id="GO:0018506">
    <property type="term" value="F:maleylacetate reductase activity"/>
    <property type="evidence" value="ECO:0007669"/>
    <property type="project" value="InterPro"/>
</dbReference>
<evidence type="ECO:0000259" key="4">
    <source>
        <dbReference type="Pfam" id="PF25137"/>
    </source>
</evidence>
<comment type="caution">
    <text evidence="5">The sequence shown here is derived from an EMBL/GenBank/DDBJ whole genome shotgun (WGS) entry which is preliminary data.</text>
</comment>
<accession>S2DNX7</accession>
<dbReference type="Pfam" id="PF25137">
    <property type="entry name" value="ADH_Fe_C"/>
    <property type="match status" value="1"/>
</dbReference>
<dbReference type="GO" id="GO:0004022">
    <property type="term" value="F:alcohol dehydrogenase (NAD+) activity"/>
    <property type="evidence" value="ECO:0007669"/>
    <property type="project" value="UniProtKB-EC"/>
</dbReference>
<gene>
    <name evidence="5" type="ORF">A33Q_3602</name>
</gene>
<name>S2DNX7_INDAL</name>
<reference evidence="5 6" key="1">
    <citation type="journal article" date="2013" name="Genome Announc.">
        <title>Draft Genome Sequence of Indibacter alkaliphilus Strain LW1T, Isolated from Lonar Lake, a Haloalkaline Lake in the Buldana District of Maharashtra, India.</title>
        <authorList>
            <person name="Singh A."/>
            <person name="Kumar Jangir P."/>
            <person name="Sharma R."/>
            <person name="Singh A."/>
            <person name="Kumar Pinnaka A."/>
            <person name="Shivaji S."/>
        </authorList>
    </citation>
    <scope>NUCLEOTIDE SEQUENCE [LARGE SCALE GENOMIC DNA]</scope>
    <source>
        <strain evidence="6">CCUG 57479 / KCTC 22604 / LW1</strain>
    </source>
</reference>
<keyword evidence="1 5" id="KW-0560">Oxidoreductase</keyword>
<dbReference type="CDD" id="cd08177">
    <property type="entry name" value="MAR"/>
    <property type="match status" value="1"/>
</dbReference>
<dbReference type="AlphaFoldDB" id="S2DNX7"/>
<evidence type="ECO:0000313" key="6">
    <source>
        <dbReference type="Proteomes" id="UP000006073"/>
    </source>
</evidence>
<dbReference type="InterPro" id="IPR034786">
    <property type="entry name" value="MAR"/>
</dbReference>
<dbReference type="Gene3D" id="1.20.1090.10">
    <property type="entry name" value="Dehydroquinate synthase-like - alpha domain"/>
    <property type="match status" value="1"/>
</dbReference>
<feature type="domain" description="Alcohol dehydrogenase iron-type/glycerol dehydrogenase GldA" evidence="3">
    <location>
        <begin position="12"/>
        <end position="153"/>
    </location>
</feature>
<organism evidence="5 6">
    <name type="scientific">Indibacter alkaliphilus (strain CCUG 57479 / KCTC 22604 / LW1)</name>
    <dbReference type="NCBI Taxonomy" id="1189612"/>
    <lineage>
        <taxon>Bacteria</taxon>
        <taxon>Pseudomonadati</taxon>
        <taxon>Bacteroidota</taxon>
        <taxon>Cytophagia</taxon>
        <taxon>Cytophagales</taxon>
        <taxon>Cyclobacteriaceae</taxon>
    </lineage>
</organism>
<evidence type="ECO:0000256" key="2">
    <source>
        <dbReference type="ARBA" id="ARBA00023027"/>
    </source>
</evidence>
<dbReference type="Proteomes" id="UP000006073">
    <property type="component" value="Unassembled WGS sequence"/>
</dbReference>
<dbReference type="PANTHER" id="PTHR11496">
    <property type="entry name" value="ALCOHOL DEHYDROGENASE"/>
    <property type="match status" value="1"/>
</dbReference>
<dbReference type="Pfam" id="PF00465">
    <property type="entry name" value="Fe-ADH"/>
    <property type="match status" value="1"/>
</dbReference>
<dbReference type="EMBL" id="ALWO02000045">
    <property type="protein sequence ID" value="EOZ93656.1"/>
    <property type="molecule type" value="Genomic_DNA"/>
</dbReference>
<dbReference type="SUPFAM" id="SSF56796">
    <property type="entry name" value="Dehydroquinate synthase-like"/>
    <property type="match status" value="1"/>
</dbReference>
<dbReference type="OrthoDB" id="9815791at2"/>
<dbReference type="InterPro" id="IPR039697">
    <property type="entry name" value="Alcohol_dehydrogenase_Fe"/>
</dbReference>
<dbReference type="PANTHER" id="PTHR11496:SF83">
    <property type="entry name" value="HYDROXYACID-OXOACID TRANSHYDROGENASE, MITOCHONDRIAL"/>
    <property type="match status" value="1"/>
</dbReference>
<evidence type="ECO:0000259" key="3">
    <source>
        <dbReference type="Pfam" id="PF00465"/>
    </source>
</evidence>
<dbReference type="RefSeq" id="WP_009033740.1">
    <property type="nucleotide sequence ID" value="NZ_ALWO02000045.1"/>
</dbReference>
<evidence type="ECO:0000256" key="1">
    <source>
        <dbReference type="ARBA" id="ARBA00023002"/>
    </source>
</evidence>
<dbReference type="eggNOG" id="COG1454">
    <property type="taxonomic scope" value="Bacteria"/>
</dbReference>
<dbReference type="GO" id="GO:0046872">
    <property type="term" value="F:metal ion binding"/>
    <property type="evidence" value="ECO:0007669"/>
    <property type="project" value="InterPro"/>
</dbReference>
<dbReference type="InterPro" id="IPR056798">
    <property type="entry name" value="ADH_Fe_C"/>
</dbReference>
<keyword evidence="6" id="KW-1185">Reference proteome</keyword>
<dbReference type="STRING" id="1189612.A33Q_3602"/>
<keyword evidence="2" id="KW-0520">NAD</keyword>
<proteinExistence type="predicted"/>
<sequence length="347" mass="38906">MNPFSYKTHAVTVVFGKRTLVAIKESLPKDKKVRMGVIASNRNAELVDEIGKLEHVEEVFHFEKVIQHVPRTLVDEAKTFFTNKKPDILFCLGGGSAIGLGKALALEIDTELWAAPSTYSGSEMTNIYGISNDGVKTVKRDDRVHPRLVIFDPFLSLNLPLELAIPSAFNAMAHLVEAVYASEGNPITQVLAQSGLNSFMTAFEDLLQKGVLTSEINEALLFGAYLGGKVLCEVNMGLHHKTAHVLGGNFGLEHSHIHTLLLPFVLEYQWSFLQKEERDIFEGVFGEKPYYEIRKLQENLNVGYSLKKLGFEEKNINKAVDYLMEMSYANPAPLDKKRLIMMLEKMM</sequence>
<protein>
    <submittedName>
        <fullName evidence="5">Alcohol dehydrogenase</fullName>
        <ecNumber evidence="5">1.1.1.1</ecNumber>
    </submittedName>
</protein>